<comment type="caution">
    <text evidence="1">The sequence shown here is derived from an EMBL/GenBank/DDBJ whole genome shotgun (WGS) entry which is preliminary data.</text>
</comment>
<organism evidence="1 2">
    <name type="scientific">Pseudoalteromonas arctica</name>
    <dbReference type="NCBI Taxonomy" id="394751"/>
    <lineage>
        <taxon>Bacteria</taxon>
        <taxon>Pseudomonadati</taxon>
        <taxon>Pseudomonadota</taxon>
        <taxon>Gammaproteobacteria</taxon>
        <taxon>Alteromonadales</taxon>
        <taxon>Pseudoalteromonadaceae</taxon>
        <taxon>Pseudoalteromonas</taxon>
    </lineage>
</organism>
<dbReference type="RefSeq" id="WP_342879659.1">
    <property type="nucleotide sequence ID" value="NZ_JBBMQX010000006.1"/>
</dbReference>
<name>A0ABU9TGG3_9GAMM</name>
<dbReference type="EMBL" id="JBBMQX010000006">
    <property type="protein sequence ID" value="MEM5532805.1"/>
    <property type="molecule type" value="Genomic_DNA"/>
</dbReference>
<reference evidence="1 2" key="1">
    <citation type="submission" date="2024-03" db="EMBL/GenBank/DDBJ databases">
        <title>Community enrichment and isolation of bacterial strains for fucoidan degradation.</title>
        <authorList>
            <person name="Sichert A."/>
        </authorList>
    </citation>
    <scope>NUCLEOTIDE SEQUENCE [LARGE SCALE GENOMIC DNA]</scope>
    <source>
        <strain evidence="1 2">AS26</strain>
    </source>
</reference>
<dbReference type="Proteomes" id="UP001457661">
    <property type="component" value="Unassembled WGS sequence"/>
</dbReference>
<evidence type="ECO:0000313" key="1">
    <source>
        <dbReference type="EMBL" id="MEM5532805.1"/>
    </source>
</evidence>
<gene>
    <name evidence="1" type="ORF">WNY57_10215</name>
</gene>
<proteinExistence type="predicted"/>
<evidence type="ECO:0000313" key="2">
    <source>
        <dbReference type="Proteomes" id="UP001457661"/>
    </source>
</evidence>
<keyword evidence="2" id="KW-1185">Reference proteome</keyword>
<accession>A0ABU9TGG3</accession>
<sequence>MNTEPFFSNIDSELLKQGSVRDYLGLVPVWSKIARKLEPNLSGAIGSYRGLEAVLFIYYLETEHVPKSLNQANAFRDFFRYMEALIEYYLHHLLEVTPCYGSRLLKGNGRDVEIKFTSVTTVNGLYQFYRGTCRRAGMLSSNWVLDDAVVKIIEPICSKYSAGIKNLIHLIEQKVLAKEESIKPEKLFLDKEIANLFDAIFTPNELKAYINKTLYADSELEYYASACASVCSLRAEQGYDSKANLAQHLEAYITANKKNWPYFGALKEIKDTEPFLSLLDDCFQLLQLYDSRKLSELELLLARKNIKQLMQMKATAFKRVVLGNSDYETGRFRLLLDMASILEGADVKAFLESLLGYHQTIMSRRSAAPMVILDEGNLRVLSKVYISDETILLDSILDNSPWKNGYYINTSASIYKQLKGEK</sequence>
<evidence type="ECO:0008006" key="3">
    <source>
        <dbReference type="Google" id="ProtNLM"/>
    </source>
</evidence>
<protein>
    <recommendedName>
        <fullName evidence="3">Orphan protein</fullName>
    </recommendedName>
</protein>